<reference evidence="2 3" key="1">
    <citation type="submission" date="2011-01" db="EMBL/GenBank/DDBJ databases">
        <authorList>
            <person name="Muzny D."/>
            <person name="Qin X."/>
            <person name="Deng J."/>
            <person name="Jiang H."/>
            <person name="Liu Y."/>
            <person name="Qu J."/>
            <person name="Song X.-Z."/>
            <person name="Zhang L."/>
            <person name="Thornton R."/>
            <person name="Coyle M."/>
            <person name="Francisco L."/>
            <person name="Jackson L."/>
            <person name="Javaid M."/>
            <person name="Korchina V."/>
            <person name="Kovar C."/>
            <person name="Mata R."/>
            <person name="Mathew T."/>
            <person name="Ngo R."/>
            <person name="Nguyen L."/>
            <person name="Nguyen N."/>
            <person name="Okwuonu G."/>
            <person name="Ongeri F."/>
            <person name="Pham C."/>
            <person name="Simmons D."/>
            <person name="Wilczek-Boney K."/>
            <person name="Hale W."/>
            <person name="Jakkamsetti A."/>
            <person name="Pham P."/>
            <person name="Ruth R."/>
            <person name="San Lucas F."/>
            <person name="Warren J."/>
            <person name="Zhang J."/>
            <person name="Zhao Z."/>
            <person name="Zhou C."/>
            <person name="Zhu D."/>
            <person name="Lee S."/>
            <person name="Bess C."/>
            <person name="Blankenburg K."/>
            <person name="Forbes L."/>
            <person name="Fu Q."/>
            <person name="Gubbala S."/>
            <person name="Hirani K."/>
            <person name="Jayaseelan J.C."/>
            <person name="Lara F."/>
            <person name="Munidasa M."/>
            <person name="Palculict T."/>
            <person name="Patil S."/>
            <person name="Pu L.-L."/>
            <person name="Saada N."/>
            <person name="Tang L."/>
            <person name="Weissenberger G."/>
            <person name="Zhu Y."/>
            <person name="Hemphill L."/>
            <person name="Shang Y."/>
            <person name="Youmans B."/>
            <person name="Ayvaz T."/>
            <person name="Ross M."/>
            <person name="Santibanez J."/>
            <person name="Aqrawi P."/>
            <person name="Gross S."/>
            <person name="Joshi V."/>
            <person name="Fowler G."/>
            <person name="Nazareth L."/>
            <person name="Reid J."/>
            <person name="Worley K."/>
            <person name="Petrosino J."/>
            <person name="Highlander S."/>
            <person name="Gibbs R."/>
        </authorList>
    </citation>
    <scope>NUCLEOTIDE SEQUENCE [LARGE SCALE GENOMIC DNA]</scope>
    <source>
        <strain evidence="2 3">DSM 16608</strain>
    </source>
</reference>
<dbReference type="HOGENOM" id="CLU_2937841_0_0_10"/>
<accession>F0F419</accession>
<keyword evidence="3" id="KW-1185">Reference proteome</keyword>
<organism evidence="2 3">
    <name type="scientific">Prevotella multiformis DSM 16608</name>
    <dbReference type="NCBI Taxonomy" id="888743"/>
    <lineage>
        <taxon>Bacteria</taxon>
        <taxon>Pseudomonadati</taxon>
        <taxon>Bacteroidota</taxon>
        <taxon>Bacteroidia</taxon>
        <taxon>Bacteroidales</taxon>
        <taxon>Prevotellaceae</taxon>
        <taxon>Prevotella</taxon>
    </lineage>
</organism>
<dbReference type="AlphaFoldDB" id="F0F419"/>
<dbReference type="Proteomes" id="UP000005697">
    <property type="component" value="Unassembled WGS sequence"/>
</dbReference>
<evidence type="ECO:0000313" key="2">
    <source>
        <dbReference type="EMBL" id="EGC20977.1"/>
    </source>
</evidence>
<gene>
    <name evidence="2" type="ORF">HMPREF9141_0335</name>
</gene>
<comment type="caution">
    <text evidence="2">The sequence shown here is derived from an EMBL/GenBank/DDBJ whole genome shotgun (WGS) entry which is preliminary data.</text>
</comment>
<evidence type="ECO:0000256" key="1">
    <source>
        <dbReference type="SAM" id="MobiDB-lite"/>
    </source>
</evidence>
<sequence length="60" mass="6334">MGIRFPTAGNRIPNRSGTRLPAVGYRMPAGSNVPEGVASQLSRSLTGCSGRIPQAPRLQK</sequence>
<dbReference type="STRING" id="888743.HMPREF9141_0335"/>
<proteinExistence type="predicted"/>
<feature type="region of interest" description="Disordered" evidence="1">
    <location>
        <begin position="1"/>
        <end position="26"/>
    </location>
</feature>
<protein>
    <submittedName>
        <fullName evidence="2">Uncharacterized protein</fullName>
    </submittedName>
</protein>
<evidence type="ECO:0000313" key="3">
    <source>
        <dbReference type="Proteomes" id="UP000005697"/>
    </source>
</evidence>
<dbReference type="EMBL" id="AEWX01000004">
    <property type="protein sequence ID" value="EGC20977.1"/>
    <property type="molecule type" value="Genomic_DNA"/>
</dbReference>
<name>F0F419_9BACT</name>